<keyword evidence="1" id="KW-0732">Signal</keyword>
<dbReference type="InterPro" id="IPR011055">
    <property type="entry name" value="Dup_hybrid_motif"/>
</dbReference>
<feature type="signal peptide" evidence="1">
    <location>
        <begin position="1"/>
        <end position="20"/>
    </location>
</feature>
<dbReference type="PROSITE" id="PS51257">
    <property type="entry name" value="PROKAR_LIPOPROTEIN"/>
    <property type="match status" value="1"/>
</dbReference>
<dbReference type="Proteomes" id="UP000469950">
    <property type="component" value="Unassembled WGS sequence"/>
</dbReference>
<gene>
    <name evidence="2" type="ORF">F6453_3552</name>
</gene>
<evidence type="ECO:0000256" key="1">
    <source>
        <dbReference type="SAM" id="SignalP"/>
    </source>
</evidence>
<reference evidence="2 3" key="1">
    <citation type="submission" date="2019-10" db="EMBL/GenBank/DDBJ databases">
        <title>Draft genome sequence of Marinobacter hydrocarbonoclasticus NCT7M from the microbiome of the marine copepod.</title>
        <authorList>
            <person name="Nuttall R."/>
            <person name="Sharma G."/>
            <person name="Moisander P."/>
        </authorList>
    </citation>
    <scope>NUCLEOTIDE SEQUENCE [LARGE SCALE GENOMIC DNA]</scope>
    <source>
        <strain evidence="2 3">NCT7M</strain>
    </source>
</reference>
<evidence type="ECO:0000313" key="3">
    <source>
        <dbReference type="Proteomes" id="UP000469950"/>
    </source>
</evidence>
<dbReference type="AlphaFoldDB" id="A0A833JM00"/>
<proteinExistence type="predicted"/>
<sequence length="561" mass="61928">MKKQLIFASLFMGFACPTLAQTEFPYAPVFGNLESDVTSLYGPRNPGKTGSLFHYGIDYSPASGSQDIGYAIRAAKAGTIESLDFSNGAGLKIQISYCQEADYTDGCTNVEVGEIDLSTIEYLHLLAAPTPISNMSRFEAELKDTAGTKIGSIRSEVIEGCRLMIIDEDNKPLRALADASCGKISANIDGNDVPLSINFNKGDILGAVGTTYKPNKTIGAHVHVQHERHGQNPLLGIEHNIATEGGPSPYSIAFPITTFDLTQNNYPKWFEVDISSDLFFDHDVVELRIGNDTQKFSLQGRESGRYTEAQVVKERRSGTQICRPEGLNGSQPYAQKTVCAKPWRPPITHLRKFFFPFNVSTLEAGQHKVYVKAHSVNHEYSEEKEFTIDVIKPGIFLKVYGTIPGWNRLPGNIEMRDLLESSPQLFRLYGANSCQEGEWGRPKHSLSVPSDATFYSVRGVLNMPSDGSPINRRPCSSFIASRATEEGLEIWATAAGKSWTISGFFTRESEYQVLYYSGDPKNNYEGAYCRVGYVFNNSGNTLTEAADFGRNCDLEGFGQMN</sequence>
<dbReference type="SUPFAM" id="SSF51261">
    <property type="entry name" value="Duplicated hybrid motif"/>
    <property type="match status" value="1"/>
</dbReference>
<organism evidence="2 3">
    <name type="scientific">Marinobacter nauticus</name>
    <name type="common">Marinobacter hydrocarbonoclasticus</name>
    <name type="synonym">Marinobacter aquaeolei</name>
    <dbReference type="NCBI Taxonomy" id="2743"/>
    <lineage>
        <taxon>Bacteria</taxon>
        <taxon>Pseudomonadati</taxon>
        <taxon>Pseudomonadota</taxon>
        <taxon>Gammaproteobacteria</taxon>
        <taxon>Pseudomonadales</taxon>
        <taxon>Marinobacteraceae</taxon>
        <taxon>Marinobacter</taxon>
    </lineage>
</organism>
<name>A0A833JM00_MARNT</name>
<dbReference type="RefSeq" id="WP_153741565.1">
    <property type="nucleotide sequence ID" value="NZ_WBMP01000022.1"/>
</dbReference>
<dbReference type="Gene3D" id="2.70.70.10">
    <property type="entry name" value="Glucose Permease (Domain IIA)"/>
    <property type="match status" value="1"/>
</dbReference>
<protein>
    <submittedName>
        <fullName evidence="2">Uncharacterized protein</fullName>
    </submittedName>
</protein>
<feature type="chain" id="PRO_5032816112" evidence="1">
    <location>
        <begin position="21"/>
        <end position="561"/>
    </location>
</feature>
<comment type="caution">
    <text evidence="2">The sequence shown here is derived from an EMBL/GenBank/DDBJ whole genome shotgun (WGS) entry which is preliminary data.</text>
</comment>
<evidence type="ECO:0000313" key="2">
    <source>
        <dbReference type="EMBL" id="KAE8544048.1"/>
    </source>
</evidence>
<dbReference type="EMBL" id="WBMP01000022">
    <property type="protein sequence ID" value="KAE8544048.1"/>
    <property type="molecule type" value="Genomic_DNA"/>
</dbReference>
<accession>A0A833JM00</accession>